<dbReference type="OrthoDB" id="1677172at2759"/>
<name>A0A5A7PKR4_STRAF</name>
<proteinExistence type="predicted"/>
<feature type="non-terminal residue" evidence="2">
    <location>
        <position position="329"/>
    </location>
</feature>
<protein>
    <submittedName>
        <fullName evidence="2">FAR1-related sequence 2</fullName>
    </submittedName>
</protein>
<evidence type="ECO:0000313" key="2">
    <source>
        <dbReference type="EMBL" id="GER33202.1"/>
    </source>
</evidence>
<dbReference type="Pfam" id="PF03101">
    <property type="entry name" value="FAR1"/>
    <property type="match status" value="1"/>
</dbReference>
<accession>A0A5A7PKR4</accession>
<evidence type="ECO:0000259" key="1">
    <source>
        <dbReference type="Pfam" id="PF03101"/>
    </source>
</evidence>
<dbReference type="InterPro" id="IPR004330">
    <property type="entry name" value="FAR1_DNA_bnd_dom"/>
</dbReference>
<feature type="domain" description="FAR1" evidence="1">
    <location>
        <begin position="53"/>
        <end position="139"/>
    </location>
</feature>
<sequence length="329" mass="37854">MNGLKTITRMNGLLLFSIGMQVEQDDQEFTTQVDQAKVSHEGLEFQTWEEARDFYSTYAKKAGFSTHTQNCKKNKQTNAFVRKMFTCSKEGKQMNSAKINANMLRFEQGKGKGERRDVVVVKEVWVVKYFIEQHNHPLVTPRKVHLLRSHRGASTTKRALMQDCKHFEFEGFLFRHMLCWMRVEQVMLVPKKYIKERWTKNARNNLIYATSHNLVAGQSILGRRGTLMKLARELIEEASLTEARSKLLMEKVKVLKIEIGGIVVEECTIKPSSIIESGDEVVRVSDPEPETKNLCCRVPEHVVSVIELAMIGANAPTCRSWIIYFDRPL</sequence>
<dbReference type="PANTHER" id="PTHR47718">
    <property type="entry name" value="OS01G0519700 PROTEIN"/>
    <property type="match status" value="1"/>
</dbReference>
<dbReference type="EMBL" id="BKCP01004705">
    <property type="protein sequence ID" value="GER33202.1"/>
    <property type="molecule type" value="Genomic_DNA"/>
</dbReference>
<keyword evidence="3" id="KW-1185">Reference proteome</keyword>
<comment type="caution">
    <text evidence="2">The sequence shown here is derived from an EMBL/GenBank/DDBJ whole genome shotgun (WGS) entry which is preliminary data.</text>
</comment>
<dbReference type="AlphaFoldDB" id="A0A5A7PKR4"/>
<evidence type="ECO:0000313" key="3">
    <source>
        <dbReference type="Proteomes" id="UP000325081"/>
    </source>
</evidence>
<dbReference type="Proteomes" id="UP000325081">
    <property type="component" value="Unassembled WGS sequence"/>
</dbReference>
<organism evidence="2 3">
    <name type="scientific">Striga asiatica</name>
    <name type="common">Asiatic witchweed</name>
    <name type="synonym">Buchnera asiatica</name>
    <dbReference type="NCBI Taxonomy" id="4170"/>
    <lineage>
        <taxon>Eukaryota</taxon>
        <taxon>Viridiplantae</taxon>
        <taxon>Streptophyta</taxon>
        <taxon>Embryophyta</taxon>
        <taxon>Tracheophyta</taxon>
        <taxon>Spermatophyta</taxon>
        <taxon>Magnoliopsida</taxon>
        <taxon>eudicotyledons</taxon>
        <taxon>Gunneridae</taxon>
        <taxon>Pentapetalae</taxon>
        <taxon>asterids</taxon>
        <taxon>lamiids</taxon>
        <taxon>Lamiales</taxon>
        <taxon>Orobanchaceae</taxon>
        <taxon>Buchnereae</taxon>
        <taxon>Striga</taxon>
    </lineage>
</organism>
<reference evidence="3" key="1">
    <citation type="journal article" date="2019" name="Curr. Biol.">
        <title>Genome Sequence of Striga asiatica Provides Insight into the Evolution of Plant Parasitism.</title>
        <authorList>
            <person name="Yoshida S."/>
            <person name="Kim S."/>
            <person name="Wafula E.K."/>
            <person name="Tanskanen J."/>
            <person name="Kim Y.M."/>
            <person name="Honaas L."/>
            <person name="Yang Z."/>
            <person name="Spallek T."/>
            <person name="Conn C.E."/>
            <person name="Ichihashi Y."/>
            <person name="Cheong K."/>
            <person name="Cui S."/>
            <person name="Der J.P."/>
            <person name="Gundlach H."/>
            <person name="Jiao Y."/>
            <person name="Hori C."/>
            <person name="Ishida J.K."/>
            <person name="Kasahara H."/>
            <person name="Kiba T."/>
            <person name="Kim M.S."/>
            <person name="Koo N."/>
            <person name="Laohavisit A."/>
            <person name="Lee Y.H."/>
            <person name="Lumba S."/>
            <person name="McCourt P."/>
            <person name="Mortimer J.C."/>
            <person name="Mutuku J.M."/>
            <person name="Nomura T."/>
            <person name="Sasaki-Sekimoto Y."/>
            <person name="Seto Y."/>
            <person name="Wang Y."/>
            <person name="Wakatake T."/>
            <person name="Sakakibara H."/>
            <person name="Demura T."/>
            <person name="Yamaguchi S."/>
            <person name="Yoneyama K."/>
            <person name="Manabe R.I."/>
            <person name="Nelson D.C."/>
            <person name="Schulman A.H."/>
            <person name="Timko M.P."/>
            <person name="dePamphilis C.W."/>
            <person name="Choi D."/>
            <person name="Shirasu K."/>
        </authorList>
    </citation>
    <scope>NUCLEOTIDE SEQUENCE [LARGE SCALE GENOMIC DNA]</scope>
    <source>
        <strain evidence="3">cv. UVA1</strain>
    </source>
</reference>
<gene>
    <name evidence="2" type="ORF">STAS_09314</name>
</gene>